<accession>A0AAP0BNE3</accession>
<comment type="caution">
    <text evidence="1">The sequence shown here is derived from an EMBL/GenBank/DDBJ whole genome shotgun (WGS) entry which is preliminary data.</text>
</comment>
<keyword evidence="2" id="KW-1185">Reference proteome</keyword>
<dbReference type="Proteomes" id="UP001418222">
    <property type="component" value="Unassembled WGS sequence"/>
</dbReference>
<evidence type="ECO:0000313" key="2">
    <source>
        <dbReference type="Proteomes" id="UP001418222"/>
    </source>
</evidence>
<organism evidence="1 2">
    <name type="scientific">Platanthera zijinensis</name>
    <dbReference type="NCBI Taxonomy" id="2320716"/>
    <lineage>
        <taxon>Eukaryota</taxon>
        <taxon>Viridiplantae</taxon>
        <taxon>Streptophyta</taxon>
        <taxon>Embryophyta</taxon>
        <taxon>Tracheophyta</taxon>
        <taxon>Spermatophyta</taxon>
        <taxon>Magnoliopsida</taxon>
        <taxon>Liliopsida</taxon>
        <taxon>Asparagales</taxon>
        <taxon>Orchidaceae</taxon>
        <taxon>Orchidoideae</taxon>
        <taxon>Orchideae</taxon>
        <taxon>Orchidinae</taxon>
        <taxon>Platanthera</taxon>
    </lineage>
</organism>
<gene>
    <name evidence="1" type="ORF">KSP39_PZI007990</name>
</gene>
<name>A0AAP0BNE3_9ASPA</name>
<dbReference type="AlphaFoldDB" id="A0AAP0BNE3"/>
<evidence type="ECO:0000313" key="1">
    <source>
        <dbReference type="EMBL" id="KAK8944411.1"/>
    </source>
</evidence>
<protein>
    <submittedName>
        <fullName evidence="1">Uncharacterized protein</fullName>
    </submittedName>
</protein>
<proteinExistence type="predicted"/>
<dbReference type="EMBL" id="JBBWWQ010000006">
    <property type="protein sequence ID" value="KAK8944411.1"/>
    <property type="molecule type" value="Genomic_DNA"/>
</dbReference>
<reference evidence="1 2" key="1">
    <citation type="journal article" date="2022" name="Nat. Plants">
        <title>Genomes of leafy and leafless Platanthera orchids illuminate the evolution of mycoheterotrophy.</title>
        <authorList>
            <person name="Li M.H."/>
            <person name="Liu K.W."/>
            <person name="Li Z."/>
            <person name="Lu H.C."/>
            <person name="Ye Q.L."/>
            <person name="Zhang D."/>
            <person name="Wang J.Y."/>
            <person name="Li Y.F."/>
            <person name="Zhong Z.M."/>
            <person name="Liu X."/>
            <person name="Yu X."/>
            <person name="Liu D.K."/>
            <person name="Tu X.D."/>
            <person name="Liu B."/>
            <person name="Hao Y."/>
            <person name="Liao X.Y."/>
            <person name="Jiang Y.T."/>
            <person name="Sun W.H."/>
            <person name="Chen J."/>
            <person name="Chen Y.Q."/>
            <person name="Ai Y."/>
            <person name="Zhai J.W."/>
            <person name="Wu S.S."/>
            <person name="Zhou Z."/>
            <person name="Hsiao Y.Y."/>
            <person name="Wu W.L."/>
            <person name="Chen Y.Y."/>
            <person name="Lin Y.F."/>
            <person name="Hsu J.L."/>
            <person name="Li C.Y."/>
            <person name="Wang Z.W."/>
            <person name="Zhao X."/>
            <person name="Zhong W.Y."/>
            <person name="Ma X.K."/>
            <person name="Ma L."/>
            <person name="Huang J."/>
            <person name="Chen G.Z."/>
            <person name="Huang M.Z."/>
            <person name="Huang L."/>
            <person name="Peng D.H."/>
            <person name="Luo Y.B."/>
            <person name="Zou S.Q."/>
            <person name="Chen S.P."/>
            <person name="Lan S."/>
            <person name="Tsai W.C."/>
            <person name="Van de Peer Y."/>
            <person name="Liu Z.J."/>
        </authorList>
    </citation>
    <scope>NUCLEOTIDE SEQUENCE [LARGE SCALE GENOMIC DNA]</scope>
    <source>
        <strain evidence="1">Lor287</strain>
    </source>
</reference>
<sequence length="85" mass="9113">MLGVGDDITDDVLMKDLEHVVGLLVDQATDALNADSASKAVDRRLCDALDVIAENFALVLGPSLSEPLAALSTPRHRHCSFWIPS</sequence>